<gene>
    <name evidence="1" type="ORF">SAMN05444158_0575</name>
</gene>
<evidence type="ECO:0000313" key="2">
    <source>
        <dbReference type="Proteomes" id="UP000243904"/>
    </source>
</evidence>
<keyword evidence="2" id="KW-1185">Reference proteome</keyword>
<organism evidence="1 2">
    <name type="scientific">Bradyrhizobium canariense</name>
    <dbReference type="NCBI Taxonomy" id="255045"/>
    <lineage>
        <taxon>Bacteria</taxon>
        <taxon>Pseudomonadati</taxon>
        <taxon>Pseudomonadota</taxon>
        <taxon>Alphaproteobacteria</taxon>
        <taxon>Hyphomicrobiales</taxon>
        <taxon>Nitrobacteraceae</taxon>
        <taxon>Bradyrhizobium</taxon>
    </lineage>
</organism>
<accession>A0A1H1NDB4</accession>
<dbReference type="EMBL" id="LT629750">
    <property type="protein sequence ID" value="SDR96810.1"/>
    <property type="molecule type" value="Genomic_DNA"/>
</dbReference>
<proteinExistence type="predicted"/>
<name>A0A1H1NDB4_9BRAD</name>
<protein>
    <submittedName>
        <fullName evidence="1">Uncharacterized protein</fullName>
    </submittedName>
</protein>
<reference evidence="2" key="1">
    <citation type="submission" date="2016-10" db="EMBL/GenBank/DDBJ databases">
        <authorList>
            <person name="Varghese N."/>
            <person name="Submissions S."/>
        </authorList>
    </citation>
    <scope>NUCLEOTIDE SEQUENCE [LARGE SCALE GENOMIC DNA]</scope>
    <source>
        <strain evidence="2">GAS369</strain>
    </source>
</reference>
<dbReference type="Proteomes" id="UP000243904">
    <property type="component" value="Chromosome I"/>
</dbReference>
<dbReference type="AlphaFoldDB" id="A0A1H1NDB4"/>
<evidence type="ECO:0000313" key="1">
    <source>
        <dbReference type="EMBL" id="SDR96810.1"/>
    </source>
</evidence>
<sequence length="93" mass="10481">MDAGFKAICTRRSKARAGRERAKSPLLVRKTAMQPVKQDQFWYVLRDGEWRRARVINAISDRVNLHLFKDDNSATGNTAMVTLGEMTDSLIGA</sequence>